<dbReference type="EMBL" id="JBHFEH010000039">
    <property type="protein sequence ID" value="KAL2051071.1"/>
    <property type="molecule type" value="Genomic_DNA"/>
</dbReference>
<evidence type="ECO:0000313" key="2">
    <source>
        <dbReference type="Proteomes" id="UP001590951"/>
    </source>
</evidence>
<comment type="caution">
    <text evidence="1">The sequence shown here is derived from an EMBL/GenBank/DDBJ whole genome shotgun (WGS) entry which is preliminary data.</text>
</comment>
<evidence type="ECO:0000313" key="1">
    <source>
        <dbReference type="EMBL" id="KAL2051071.1"/>
    </source>
</evidence>
<sequence length="198" mass="21238">MTFTSEFPHATGYETIGGGSNNMQWWNQTGAVWVLSVESMGVIIKDLGLLDTSALWPAVYSSAVVEGPDSSAFTITVPAANCIATEPSVTFSVVTLATTAAAFTGTTYSLSISGTYDCASNTVLNPPGAECTHNPAWDLTAANWQDANVDQLMYDWWFEYTSESCDISQLGANGLRDAKPPDTTKDLVMQTTYDLGEM</sequence>
<proteinExistence type="predicted"/>
<dbReference type="Proteomes" id="UP001590951">
    <property type="component" value="Unassembled WGS sequence"/>
</dbReference>
<gene>
    <name evidence="1" type="ORF">ABVK25_008665</name>
</gene>
<organism evidence="1 2">
    <name type="scientific">Lepraria finkii</name>
    <dbReference type="NCBI Taxonomy" id="1340010"/>
    <lineage>
        <taxon>Eukaryota</taxon>
        <taxon>Fungi</taxon>
        <taxon>Dikarya</taxon>
        <taxon>Ascomycota</taxon>
        <taxon>Pezizomycotina</taxon>
        <taxon>Lecanoromycetes</taxon>
        <taxon>OSLEUM clade</taxon>
        <taxon>Lecanoromycetidae</taxon>
        <taxon>Lecanorales</taxon>
        <taxon>Lecanorineae</taxon>
        <taxon>Stereocaulaceae</taxon>
        <taxon>Lepraria</taxon>
    </lineage>
</organism>
<keyword evidence="2" id="KW-1185">Reference proteome</keyword>
<accession>A0ABR4AZI5</accession>
<protein>
    <submittedName>
        <fullName evidence="1">Uncharacterized protein</fullName>
    </submittedName>
</protein>
<reference evidence="1 2" key="1">
    <citation type="submission" date="2024-09" db="EMBL/GenBank/DDBJ databases">
        <title>Rethinking Asexuality: The Enigmatic Case of Functional Sexual Genes in Lepraria (Stereocaulaceae).</title>
        <authorList>
            <person name="Doellman M."/>
            <person name="Sun Y."/>
            <person name="Barcenas-Pena A."/>
            <person name="Lumbsch H.T."/>
            <person name="Grewe F."/>
        </authorList>
    </citation>
    <scope>NUCLEOTIDE SEQUENCE [LARGE SCALE GENOMIC DNA]</scope>
    <source>
        <strain evidence="1 2">Grewe 0041</strain>
    </source>
</reference>
<name>A0ABR4AZI5_9LECA</name>